<accession>A0A369CG65</accession>
<dbReference type="InterPro" id="IPR008927">
    <property type="entry name" value="6-PGluconate_DH-like_C_sf"/>
</dbReference>
<name>A0A369CG65_9GAMM</name>
<dbReference type="InterPro" id="IPR036291">
    <property type="entry name" value="NAD(P)-bd_dom_sf"/>
</dbReference>
<feature type="domain" description="UDP-glucose/GDP-mannose dehydrogenase C-terminal" evidence="5">
    <location>
        <begin position="325"/>
        <end position="425"/>
    </location>
</feature>
<dbReference type="OrthoDB" id="9803238at2"/>
<dbReference type="Proteomes" id="UP000252707">
    <property type="component" value="Unassembled WGS sequence"/>
</dbReference>
<dbReference type="EMBL" id="QPJY01000001">
    <property type="protein sequence ID" value="RCX33062.1"/>
    <property type="molecule type" value="Genomic_DNA"/>
</dbReference>
<organism evidence="6 7">
    <name type="scientific">Thioalbus denitrificans</name>
    <dbReference type="NCBI Taxonomy" id="547122"/>
    <lineage>
        <taxon>Bacteria</taxon>
        <taxon>Pseudomonadati</taxon>
        <taxon>Pseudomonadota</taxon>
        <taxon>Gammaproteobacteria</taxon>
        <taxon>Chromatiales</taxon>
        <taxon>Ectothiorhodospiraceae</taxon>
        <taxon>Thioalbus</taxon>
    </lineage>
</organism>
<keyword evidence="2" id="KW-0560">Oxidoreductase</keyword>
<dbReference type="AlphaFoldDB" id="A0A369CG65"/>
<reference evidence="6 7" key="1">
    <citation type="submission" date="2018-07" db="EMBL/GenBank/DDBJ databases">
        <title>Genomic Encyclopedia of Type Strains, Phase IV (KMG-IV): sequencing the most valuable type-strain genomes for metagenomic binning, comparative biology and taxonomic classification.</title>
        <authorList>
            <person name="Goeker M."/>
        </authorList>
    </citation>
    <scope>NUCLEOTIDE SEQUENCE [LARGE SCALE GENOMIC DNA]</scope>
    <source>
        <strain evidence="6 7">DSM 26407</strain>
    </source>
</reference>
<dbReference type="InterPro" id="IPR014026">
    <property type="entry name" value="UDP-Glc/GDP-Man_DH_dimer"/>
</dbReference>
<dbReference type="GO" id="GO:0000271">
    <property type="term" value="P:polysaccharide biosynthetic process"/>
    <property type="evidence" value="ECO:0007669"/>
    <property type="project" value="InterPro"/>
</dbReference>
<dbReference type="SUPFAM" id="SSF51735">
    <property type="entry name" value="NAD(P)-binding Rossmann-fold domains"/>
    <property type="match status" value="1"/>
</dbReference>
<dbReference type="PANTHER" id="PTHR43491:SF2">
    <property type="entry name" value="UDP-N-ACETYL-D-MANNOSAMINE DEHYDROGENASE"/>
    <property type="match status" value="1"/>
</dbReference>
<dbReference type="InterPro" id="IPR014027">
    <property type="entry name" value="UDP-Glc/GDP-Man_DH_C"/>
</dbReference>
<dbReference type="NCBIfam" id="TIGR03026">
    <property type="entry name" value="NDP-sugDHase"/>
    <property type="match status" value="1"/>
</dbReference>
<evidence type="ECO:0000259" key="5">
    <source>
        <dbReference type="SMART" id="SM00984"/>
    </source>
</evidence>
<comment type="similarity">
    <text evidence="1 4">Belongs to the UDP-glucose/GDP-mannose dehydrogenase family.</text>
</comment>
<dbReference type="Gene3D" id="3.40.50.720">
    <property type="entry name" value="NAD(P)-binding Rossmann-like Domain"/>
    <property type="match status" value="2"/>
</dbReference>
<dbReference type="SMART" id="SM00984">
    <property type="entry name" value="UDPG_MGDP_dh_C"/>
    <property type="match status" value="1"/>
</dbReference>
<sequence>MELVAVVGLGYVGLPLAVAFGRQRRTLGFDIDPVKLARYRAGEDPTGEVGGEELRKAVQLEYTHDPAALREADLVVVAVPTPIDAARQPDLTPLIGACRTVGRNLKPGAVVIFESTVYPGCTEEVCVPILEQESGYTWSARPERNTEHGARNTFSVGYSPERVNPGDRVHRLESIVKVVSGDGPETLERVDALYRGIITAGLHRASGIRVAEAAKVIENTQRDLNIALMNELALIFDRLGIDTLEVLEAAGTKWNFLPFRPGLVGGHCIGVDPYYLTYKAETLGYHPQVIVAGRRINDGMGAYIAGQAVKHLIRSGSCVMGARVNVLGLTFKEDCPDLRNSRVVDVISELRDYGCQVAVHDPMADPEEARREYGLELTPWEALAPADAVVVAVAHRDYRERPLDEFDSVLKPGGCLIDVKGILDREAAAAMGWPLWRL</sequence>
<dbReference type="Pfam" id="PF00984">
    <property type="entry name" value="UDPG_MGDP_dh"/>
    <property type="match status" value="1"/>
</dbReference>
<dbReference type="GO" id="GO:0051287">
    <property type="term" value="F:NAD binding"/>
    <property type="evidence" value="ECO:0007669"/>
    <property type="project" value="InterPro"/>
</dbReference>
<dbReference type="SUPFAM" id="SSF48179">
    <property type="entry name" value="6-phosphogluconate dehydrogenase C-terminal domain-like"/>
    <property type="match status" value="1"/>
</dbReference>
<protein>
    <submittedName>
        <fullName evidence="6">UDP-N-acetyl-D-galactosamine dehydrogenase</fullName>
    </submittedName>
</protein>
<dbReference type="InterPro" id="IPR017476">
    <property type="entry name" value="UDP-Glc/GDP-Man"/>
</dbReference>
<dbReference type="InterPro" id="IPR036220">
    <property type="entry name" value="UDP-Glc/GDP-Man_DH_C_sf"/>
</dbReference>
<evidence type="ECO:0000256" key="2">
    <source>
        <dbReference type="ARBA" id="ARBA00023002"/>
    </source>
</evidence>
<dbReference type="PIRSF" id="PIRSF000124">
    <property type="entry name" value="UDPglc_GDPman_dh"/>
    <property type="match status" value="1"/>
</dbReference>
<dbReference type="InterPro" id="IPR028359">
    <property type="entry name" value="UDP_ManNAc/GlcNAc_DH"/>
</dbReference>
<dbReference type="GO" id="GO:0016616">
    <property type="term" value="F:oxidoreductase activity, acting on the CH-OH group of donors, NAD or NADP as acceptor"/>
    <property type="evidence" value="ECO:0007669"/>
    <property type="project" value="InterPro"/>
</dbReference>
<dbReference type="SUPFAM" id="SSF52413">
    <property type="entry name" value="UDP-glucose/GDP-mannose dehydrogenase C-terminal domain"/>
    <property type="match status" value="1"/>
</dbReference>
<dbReference type="Pfam" id="PF03721">
    <property type="entry name" value="UDPG_MGDP_dh_N"/>
    <property type="match status" value="1"/>
</dbReference>
<gene>
    <name evidence="6" type="ORF">DFQ59_101361</name>
</gene>
<evidence type="ECO:0000256" key="3">
    <source>
        <dbReference type="ARBA" id="ARBA00023027"/>
    </source>
</evidence>
<dbReference type="GO" id="GO:0016628">
    <property type="term" value="F:oxidoreductase activity, acting on the CH-CH group of donors, NAD or NADP as acceptor"/>
    <property type="evidence" value="ECO:0007669"/>
    <property type="project" value="InterPro"/>
</dbReference>
<proteinExistence type="inferred from homology"/>
<dbReference type="PIRSF" id="PIRSF500136">
    <property type="entry name" value="UDP_ManNAc_DH"/>
    <property type="match status" value="1"/>
</dbReference>
<dbReference type="RefSeq" id="WP_114277944.1">
    <property type="nucleotide sequence ID" value="NZ_QPJY01000001.1"/>
</dbReference>
<dbReference type="PANTHER" id="PTHR43491">
    <property type="entry name" value="UDP-N-ACETYL-D-MANNOSAMINE DEHYDROGENASE"/>
    <property type="match status" value="1"/>
</dbReference>
<evidence type="ECO:0000256" key="4">
    <source>
        <dbReference type="PIRNR" id="PIRNR000124"/>
    </source>
</evidence>
<evidence type="ECO:0000313" key="6">
    <source>
        <dbReference type="EMBL" id="RCX33062.1"/>
    </source>
</evidence>
<keyword evidence="3" id="KW-0520">NAD</keyword>
<keyword evidence="7" id="KW-1185">Reference proteome</keyword>
<dbReference type="InterPro" id="IPR001732">
    <property type="entry name" value="UDP-Glc/GDP-Man_DH_N"/>
</dbReference>
<comment type="caution">
    <text evidence="6">The sequence shown here is derived from an EMBL/GenBank/DDBJ whole genome shotgun (WGS) entry which is preliminary data.</text>
</comment>
<evidence type="ECO:0000256" key="1">
    <source>
        <dbReference type="ARBA" id="ARBA00006601"/>
    </source>
</evidence>
<evidence type="ECO:0000313" key="7">
    <source>
        <dbReference type="Proteomes" id="UP000252707"/>
    </source>
</evidence>
<dbReference type="Pfam" id="PF03720">
    <property type="entry name" value="UDPG_MGDP_dh_C"/>
    <property type="match status" value="1"/>
</dbReference>